<evidence type="ECO:0000313" key="6">
    <source>
        <dbReference type="EMBL" id="QWT48547.1"/>
    </source>
</evidence>
<dbReference type="AlphaFoldDB" id="A0A975SLI1"/>
<dbReference type="GO" id="GO:0009403">
    <property type="term" value="P:toxin biosynthetic process"/>
    <property type="evidence" value="ECO:0007669"/>
    <property type="project" value="InterPro"/>
</dbReference>
<keyword evidence="7" id="KW-1185">Reference proteome</keyword>
<accession>A0A975SLI1</accession>
<dbReference type="PANTHER" id="PTHR36926">
    <property type="entry name" value="COLICIN V PRODUCTION PROTEIN"/>
    <property type="match status" value="1"/>
</dbReference>
<evidence type="ECO:0000256" key="1">
    <source>
        <dbReference type="ARBA" id="ARBA00004141"/>
    </source>
</evidence>
<keyword evidence="2 5" id="KW-0812">Transmembrane</keyword>
<feature type="transmembrane region" description="Helical" evidence="5">
    <location>
        <begin position="61"/>
        <end position="81"/>
    </location>
</feature>
<evidence type="ECO:0000313" key="7">
    <source>
        <dbReference type="Proteomes" id="UP000683428"/>
    </source>
</evidence>
<sequence length="164" mass="17825">MTFFDYATLAILAASLLLGLWRGVIGELVALLAWVIAFLAAKGFGPEMGETFFSHAVKDPVWRLVAGYVAVFVGVLILLALLRLAVQGLVKALGLSVADRFLGVLFGLGRGALIVFLLVAVGGMTSLPKQHWWVEAKLAPPFETAVLMSKPWLPETMAKRIKYR</sequence>
<dbReference type="EMBL" id="CP064782">
    <property type="protein sequence ID" value="QWT48547.1"/>
    <property type="molecule type" value="Genomic_DNA"/>
</dbReference>
<dbReference type="KEGG" id="aiq:Azoinq_11900"/>
<protein>
    <submittedName>
        <fullName evidence="6">CvpA family protein</fullName>
    </submittedName>
</protein>
<gene>
    <name evidence="6" type="ORF">Azoinq_11900</name>
</gene>
<feature type="transmembrane region" description="Helical" evidence="5">
    <location>
        <begin position="20"/>
        <end position="41"/>
    </location>
</feature>
<dbReference type="PANTHER" id="PTHR36926:SF1">
    <property type="entry name" value="COLICIN V PRODUCTION PROTEIN"/>
    <property type="match status" value="1"/>
</dbReference>
<keyword evidence="3 5" id="KW-1133">Transmembrane helix</keyword>
<reference evidence="6" key="1">
    <citation type="submission" date="2020-11" db="EMBL/GenBank/DDBJ databases">
        <title>Azospira inquinata sp. nov.</title>
        <authorList>
            <person name="Moe W.M."/>
            <person name="Mikes M.C."/>
        </authorList>
    </citation>
    <scope>NUCLEOTIDE SEQUENCE</scope>
    <source>
        <strain evidence="6">Azo-3</strain>
    </source>
</reference>
<evidence type="ECO:0000256" key="3">
    <source>
        <dbReference type="ARBA" id="ARBA00022989"/>
    </source>
</evidence>
<proteinExistence type="predicted"/>
<dbReference type="RefSeq" id="WP_216128802.1">
    <property type="nucleotide sequence ID" value="NZ_CP064782.1"/>
</dbReference>
<name>A0A975SLI1_9RHOO</name>
<dbReference type="InterPro" id="IPR003825">
    <property type="entry name" value="Colicin-V_CvpA"/>
</dbReference>
<dbReference type="Proteomes" id="UP000683428">
    <property type="component" value="Chromosome"/>
</dbReference>
<organism evidence="6 7">
    <name type="scientific">Azospira inquinata</name>
    <dbReference type="NCBI Taxonomy" id="2785627"/>
    <lineage>
        <taxon>Bacteria</taxon>
        <taxon>Pseudomonadati</taxon>
        <taxon>Pseudomonadota</taxon>
        <taxon>Betaproteobacteria</taxon>
        <taxon>Rhodocyclales</taxon>
        <taxon>Rhodocyclaceae</taxon>
        <taxon>Azospira</taxon>
    </lineage>
</organism>
<dbReference type="Pfam" id="PF02674">
    <property type="entry name" value="Colicin_V"/>
    <property type="match status" value="1"/>
</dbReference>
<comment type="subcellular location">
    <subcellularLocation>
        <location evidence="1">Membrane</location>
        <topology evidence="1">Multi-pass membrane protein</topology>
    </subcellularLocation>
</comment>
<evidence type="ECO:0000256" key="4">
    <source>
        <dbReference type="ARBA" id="ARBA00023136"/>
    </source>
</evidence>
<evidence type="ECO:0000256" key="5">
    <source>
        <dbReference type="SAM" id="Phobius"/>
    </source>
</evidence>
<dbReference type="InterPro" id="IPR052719">
    <property type="entry name" value="CvpA-like"/>
</dbReference>
<evidence type="ECO:0000256" key="2">
    <source>
        <dbReference type="ARBA" id="ARBA00022692"/>
    </source>
</evidence>
<keyword evidence="4 5" id="KW-0472">Membrane</keyword>
<dbReference type="GO" id="GO:0016020">
    <property type="term" value="C:membrane"/>
    <property type="evidence" value="ECO:0007669"/>
    <property type="project" value="UniProtKB-SubCell"/>
</dbReference>
<feature type="transmembrane region" description="Helical" evidence="5">
    <location>
        <begin position="101"/>
        <end position="121"/>
    </location>
</feature>